<reference evidence="1 2" key="1">
    <citation type="submission" date="2021-03" db="EMBL/GenBank/DDBJ databases">
        <title>Comparative Genomics and Metabolomics in the genus Turicibacter.</title>
        <authorList>
            <person name="Maki J."/>
            <person name="Looft T."/>
        </authorList>
    </citation>
    <scope>NUCLEOTIDE SEQUENCE [LARGE SCALE GENOMIC DNA]</scope>
    <source>
        <strain evidence="1 2">MMM721</strain>
    </source>
</reference>
<name>A0ABY5JKR5_9FIRM</name>
<sequence>MELVNVYDIATFLSVIDVSYIRERQIISELYRDLQYEGSLNEFMLNVDEQLEQLDVQVMKEIDELQSQMKKNLISCHFEKDMAHYLKVMKLRMQYTEADYVKIKLRTLLKQLGYKRRSDKLVAELNEMFQQLGLMVYKKGGILGDLSELALDEFMTIRLRSE</sequence>
<dbReference type="Proteomes" id="UP001058016">
    <property type="component" value="Chromosome"/>
</dbReference>
<keyword evidence="2" id="KW-1185">Reference proteome</keyword>
<protein>
    <submittedName>
        <fullName evidence="1">Uncharacterized protein</fullName>
    </submittedName>
</protein>
<accession>A0ABY5JKR5</accession>
<dbReference type="RefSeq" id="WP_055275619.1">
    <property type="nucleotide sequence ID" value="NZ_CP071249.1"/>
</dbReference>
<evidence type="ECO:0000313" key="1">
    <source>
        <dbReference type="EMBL" id="UUF05826.1"/>
    </source>
</evidence>
<dbReference type="EMBL" id="CP071249">
    <property type="protein sequence ID" value="UUF05826.1"/>
    <property type="molecule type" value="Genomic_DNA"/>
</dbReference>
<proteinExistence type="predicted"/>
<gene>
    <name evidence="1" type="ORF">J0J69_12450</name>
</gene>
<evidence type="ECO:0000313" key="2">
    <source>
        <dbReference type="Proteomes" id="UP001058016"/>
    </source>
</evidence>
<organism evidence="1 2">
    <name type="scientific">Turicibacter bilis</name>
    <dbReference type="NCBI Taxonomy" id="2735723"/>
    <lineage>
        <taxon>Bacteria</taxon>
        <taxon>Bacillati</taxon>
        <taxon>Bacillota</taxon>
        <taxon>Erysipelotrichia</taxon>
        <taxon>Erysipelotrichales</taxon>
        <taxon>Turicibacteraceae</taxon>
        <taxon>Turicibacter</taxon>
    </lineage>
</organism>